<proteinExistence type="predicted"/>
<evidence type="ECO:0000313" key="2">
    <source>
        <dbReference type="EMBL" id="CBH96710.1"/>
    </source>
</evidence>
<dbReference type="InterPro" id="IPR023346">
    <property type="entry name" value="Lysozyme-like_dom_sf"/>
</dbReference>
<reference evidence="2" key="1">
    <citation type="submission" date="2009-10" db="EMBL/GenBank/DDBJ databases">
        <title>Diversity of trophic interactions inside an arsenic-rich microbial ecosystem.</title>
        <authorList>
            <person name="Bertin P.N."/>
            <person name="Heinrich-Salmeron A."/>
            <person name="Pelletier E."/>
            <person name="Goulhen-Chollet F."/>
            <person name="Arsene-Ploetze F."/>
            <person name="Gallien S."/>
            <person name="Calteau A."/>
            <person name="Vallenet D."/>
            <person name="Casiot C."/>
            <person name="Chane-Woon-Ming B."/>
            <person name="Giloteaux L."/>
            <person name="Barakat M."/>
            <person name="Bonnefoy V."/>
            <person name="Bruneel O."/>
            <person name="Chandler M."/>
            <person name="Cleiss J."/>
            <person name="Duran R."/>
            <person name="Elbaz-Poulichet F."/>
            <person name="Fonknechten N."/>
            <person name="Lauga B."/>
            <person name="Mornico D."/>
            <person name="Ortet P."/>
            <person name="Schaeffer C."/>
            <person name="Siguier P."/>
            <person name="Alexander Thil Smith A."/>
            <person name="Van Dorsselaer A."/>
            <person name="Weissenbach J."/>
            <person name="Medigue C."/>
            <person name="Le Paslier D."/>
        </authorList>
    </citation>
    <scope>NUCLEOTIDE SEQUENCE</scope>
</reference>
<dbReference type="SUPFAM" id="SSF53955">
    <property type="entry name" value="Lysozyme-like"/>
    <property type="match status" value="1"/>
</dbReference>
<dbReference type="Gene3D" id="1.10.530.10">
    <property type="match status" value="1"/>
</dbReference>
<organism evidence="2">
    <name type="scientific">mine drainage metagenome</name>
    <dbReference type="NCBI Taxonomy" id="410659"/>
    <lineage>
        <taxon>unclassified sequences</taxon>
        <taxon>metagenomes</taxon>
        <taxon>ecological metagenomes</taxon>
    </lineage>
</organism>
<name>E6PP58_9ZZZZ</name>
<dbReference type="AlphaFoldDB" id="E6PP58"/>
<comment type="caution">
    <text evidence="2">The sequence shown here is derived from an EMBL/GenBank/DDBJ whole genome shotgun (WGS) entry which is preliminary data.</text>
</comment>
<sequence length="197" mass="20183">MTPIQLIQACAPHVAPITLAAIVQQESAGFVLAIHDNTSGLSHHPANLHAAVALARRLIAAHHAVDLGLAQIDSNNLPALHLGVQAIFDPCTNLRAAQTILLAGWQQSGGDLRAALSSYNTGTATSPAGAHYSAKVYAQAGVSIPTIPGGKLAPWALAGAWPAGAAHGTVLPTFRPPITWTPQASPLTPSAQGLDVH</sequence>
<gene>
    <name evidence="2" type="ORF">CARN2_2425</name>
</gene>
<dbReference type="Pfam" id="PF01464">
    <property type="entry name" value="SLT"/>
    <property type="match status" value="1"/>
</dbReference>
<dbReference type="InterPro" id="IPR008258">
    <property type="entry name" value="Transglycosylase_SLT_dom_1"/>
</dbReference>
<feature type="domain" description="Transglycosylase SLT" evidence="1">
    <location>
        <begin position="9"/>
        <end position="125"/>
    </location>
</feature>
<dbReference type="EMBL" id="CABM01000030">
    <property type="protein sequence ID" value="CBH96710.1"/>
    <property type="molecule type" value="Genomic_DNA"/>
</dbReference>
<dbReference type="CDD" id="cd16892">
    <property type="entry name" value="LT_VirB1-like"/>
    <property type="match status" value="1"/>
</dbReference>
<protein>
    <submittedName>
        <fullName evidence="2">Putative Lytic transglycosylase</fullName>
    </submittedName>
</protein>
<accession>E6PP58</accession>
<evidence type="ECO:0000259" key="1">
    <source>
        <dbReference type="Pfam" id="PF01464"/>
    </source>
</evidence>